<keyword evidence="4" id="KW-1185">Reference proteome</keyword>
<protein>
    <recommendedName>
        <fullName evidence="2">Peptidase MA-like domain-containing protein</fullName>
    </recommendedName>
</protein>
<dbReference type="Proteomes" id="UP000001918">
    <property type="component" value="Chromosome"/>
</dbReference>
<dbReference type="eggNOG" id="COG0308">
    <property type="taxonomic scope" value="Bacteria"/>
</dbReference>
<dbReference type="InterPro" id="IPR032710">
    <property type="entry name" value="NTF2-like_dom_sf"/>
</dbReference>
<feature type="transmembrane region" description="Helical" evidence="1">
    <location>
        <begin position="21"/>
        <end position="42"/>
    </location>
</feature>
<dbReference type="SUPFAM" id="SSF54427">
    <property type="entry name" value="NTF2-like"/>
    <property type="match status" value="1"/>
</dbReference>
<keyword evidence="1" id="KW-0472">Membrane</keyword>
<dbReference type="STRING" id="471852.Tcur_3073"/>
<accession>D1A8X7</accession>
<dbReference type="EMBL" id="CP001738">
    <property type="protein sequence ID" value="ACY98615.1"/>
    <property type="molecule type" value="Genomic_DNA"/>
</dbReference>
<feature type="domain" description="Peptidase MA-like" evidence="2">
    <location>
        <begin position="286"/>
        <end position="421"/>
    </location>
</feature>
<evidence type="ECO:0000259" key="2">
    <source>
        <dbReference type="Pfam" id="PF13485"/>
    </source>
</evidence>
<dbReference type="HOGENOM" id="CLU_041774_1_0_11"/>
<dbReference type="RefSeq" id="WP_012853399.1">
    <property type="nucleotide sequence ID" value="NC_013510.1"/>
</dbReference>
<evidence type="ECO:0000256" key="1">
    <source>
        <dbReference type="SAM" id="Phobius"/>
    </source>
</evidence>
<evidence type="ECO:0000313" key="3">
    <source>
        <dbReference type="EMBL" id="ACY98615.1"/>
    </source>
</evidence>
<sequence length="426" mass="45451">MDGGPETSANGTGRRTVRRPVLVVSALVAVLLLAAGGLWAVLRDGGSPAPAADATAAPAPPRPDAQAVRQILDGRARAVRDGDRIAFLATVTAAPAPFRNAQATVFDNLTRLPLSGWREELASPVPVAAGRDGAVLEVTLRYRLKGHDRREVTRTRYLTFARRGGAWRLVGDGTAHGLRDEADIWDSGPLDVVRGEHSLVIGSSPLLREIADRLDAAVPVVTEVLGERWARRAVALVPADDVQAAALVPDGDPLGDAGSIAALAVSGDSGEDRIVIAPGTFSRLNALGRKVVLTHELTHIATGGARDGRTPLWLIEGLADYVGYRDTKVPVRSAARELRAEVTAGHLPRRLPGPAEFADAARLPQAYAEAWLACRMIADRYGEDALVRLYRAAGERSQDAALRSVLGLDTAGLTAMWRDYLHRELR</sequence>
<name>D1A8X7_THECD</name>
<reference evidence="3 4" key="1">
    <citation type="journal article" date="2011" name="Stand. Genomic Sci.">
        <title>Complete genome sequence of Thermomonospora curvata type strain (B9).</title>
        <authorList>
            <person name="Chertkov O."/>
            <person name="Sikorski J."/>
            <person name="Nolan M."/>
            <person name="Lapidus A."/>
            <person name="Lucas S."/>
            <person name="Del Rio T.G."/>
            <person name="Tice H."/>
            <person name="Cheng J.F."/>
            <person name="Goodwin L."/>
            <person name="Pitluck S."/>
            <person name="Liolios K."/>
            <person name="Ivanova N."/>
            <person name="Mavromatis K."/>
            <person name="Mikhailova N."/>
            <person name="Ovchinnikova G."/>
            <person name="Pati A."/>
            <person name="Chen A."/>
            <person name="Palaniappan K."/>
            <person name="Djao O.D."/>
            <person name="Land M."/>
            <person name="Hauser L."/>
            <person name="Chang Y.J."/>
            <person name="Jeffries C.D."/>
            <person name="Brettin T."/>
            <person name="Han C."/>
            <person name="Detter J.C."/>
            <person name="Rohde M."/>
            <person name="Goker M."/>
            <person name="Woyke T."/>
            <person name="Bristow J."/>
            <person name="Eisen J.A."/>
            <person name="Markowitz V."/>
            <person name="Hugenholtz P."/>
            <person name="Klenk H.P."/>
            <person name="Kyrpides N.C."/>
        </authorList>
    </citation>
    <scope>NUCLEOTIDE SEQUENCE [LARGE SCALE GENOMIC DNA]</scope>
    <source>
        <strain evidence="4">ATCC 19995 / DSM 43183 / JCM 3096 / KCTC 9072 / NBRC 15933 / NCIMB 10081 / Henssen B9</strain>
    </source>
</reference>
<evidence type="ECO:0000313" key="4">
    <source>
        <dbReference type="Proteomes" id="UP000001918"/>
    </source>
</evidence>
<dbReference type="InterPro" id="IPR039568">
    <property type="entry name" value="Peptidase_MA-like_dom"/>
</dbReference>
<gene>
    <name evidence="3" type="ordered locus">Tcur_3073</name>
</gene>
<keyword evidence="1" id="KW-0812">Transmembrane</keyword>
<dbReference type="Pfam" id="PF13485">
    <property type="entry name" value="Peptidase_MA_2"/>
    <property type="match status" value="1"/>
</dbReference>
<keyword evidence="1" id="KW-1133">Transmembrane helix</keyword>
<proteinExistence type="predicted"/>
<dbReference type="KEGG" id="tcu:Tcur_3073"/>
<dbReference type="AlphaFoldDB" id="D1A8X7"/>
<dbReference type="OrthoDB" id="5242307at2"/>
<organism evidence="3 4">
    <name type="scientific">Thermomonospora curvata (strain ATCC 19995 / DSM 43183 / JCM 3096 / KCTC 9072 / NBRC 15933 / NCIMB 10081 / Henssen B9)</name>
    <dbReference type="NCBI Taxonomy" id="471852"/>
    <lineage>
        <taxon>Bacteria</taxon>
        <taxon>Bacillati</taxon>
        <taxon>Actinomycetota</taxon>
        <taxon>Actinomycetes</taxon>
        <taxon>Streptosporangiales</taxon>
        <taxon>Thermomonosporaceae</taxon>
        <taxon>Thermomonospora</taxon>
    </lineage>
</organism>